<dbReference type="SMART" id="SM00857">
    <property type="entry name" value="Resolvase"/>
    <property type="match status" value="1"/>
</dbReference>
<proteinExistence type="predicted"/>
<accession>A0A9J6NWG5</accession>
<feature type="domain" description="Resolvase/invertase-type recombinase catalytic" evidence="2">
    <location>
        <begin position="6"/>
        <end position="167"/>
    </location>
</feature>
<dbReference type="InterPro" id="IPR036162">
    <property type="entry name" value="Resolvase-like_N_sf"/>
</dbReference>
<reference evidence="4" key="2">
    <citation type="submission" date="2021-04" db="EMBL/GenBank/DDBJ databases">
        <authorList>
            <person name="Dong X."/>
        </authorList>
    </citation>
    <scope>NUCLEOTIDE SEQUENCE</scope>
    <source>
        <strain evidence="4">ZWT</strain>
    </source>
</reference>
<evidence type="ECO:0000259" key="2">
    <source>
        <dbReference type="PROSITE" id="PS51736"/>
    </source>
</evidence>
<evidence type="ECO:0000313" key="5">
    <source>
        <dbReference type="Proteomes" id="UP001056429"/>
    </source>
</evidence>
<dbReference type="Gene3D" id="3.40.50.1390">
    <property type="entry name" value="Resolvase, N-terminal catalytic domain"/>
    <property type="match status" value="1"/>
</dbReference>
<dbReference type="Pfam" id="PF07508">
    <property type="entry name" value="Recombinase"/>
    <property type="match status" value="1"/>
</dbReference>
<keyword evidence="1" id="KW-0175">Coiled coil</keyword>
<dbReference type="PROSITE" id="PS51737">
    <property type="entry name" value="RECOMBINASE_DNA_BIND"/>
    <property type="match status" value="1"/>
</dbReference>
<dbReference type="InterPro" id="IPR011109">
    <property type="entry name" value="DNA_bind_recombinase_dom"/>
</dbReference>
<dbReference type="InterPro" id="IPR050639">
    <property type="entry name" value="SSR_resolvase"/>
</dbReference>
<protein>
    <submittedName>
        <fullName evidence="4">Recombinase family protein</fullName>
    </submittedName>
</protein>
<dbReference type="SUPFAM" id="SSF53041">
    <property type="entry name" value="Resolvase-like"/>
    <property type="match status" value="1"/>
</dbReference>
<dbReference type="GO" id="GO:0000150">
    <property type="term" value="F:DNA strand exchange activity"/>
    <property type="evidence" value="ECO:0007669"/>
    <property type="project" value="InterPro"/>
</dbReference>
<dbReference type="PROSITE" id="PS51736">
    <property type="entry name" value="RECOMBINASES_3"/>
    <property type="match status" value="1"/>
</dbReference>
<dbReference type="Gene3D" id="3.90.1750.20">
    <property type="entry name" value="Putative Large Serine Recombinase, Chain B, Domain 2"/>
    <property type="match status" value="1"/>
</dbReference>
<name>A0A9J6NWG5_9CLOT</name>
<dbReference type="GO" id="GO:0003677">
    <property type="term" value="F:DNA binding"/>
    <property type="evidence" value="ECO:0007669"/>
    <property type="project" value="InterPro"/>
</dbReference>
<dbReference type="Proteomes" id="UP001056429">
    <property type="component" value="Unassembled WGS sequence"/>
</dbReference>
<feature type="coiled-coil region" evidence="1">
    <location>
        <begin position="450"/>
        <end position="484"/>
    </location>
</feature>
<feature type="domain" description="Recombinase" evidence="3">
    <location>
        <begin position="175"/>
        <end position="318"/>
    </location>
</feature>
<dbReference type="AlphaFoldDB" id="A0A9J6NWG5"/>
<dbReference type="EMBL" id="JAGSOJ010000001">
    <property type="protein sequence ID" value="MCM1988839.1"/>
    <property type="molecule type" value="Genomic_DNA"/>
</dbReference>
<comment type="caution">
    <text evidence="4">The sequence shown here is derived from an EMBL/GenBank/DDBJ whole genome shotgun (WGS) entry which is preliminary data.</text>
</comment>
<evidence type="ECO:0000259" key="3">
    <source>
        <dbReference type="PROSITE" id="PS51737"/>
    </source>
</evidence>
<dbReference type="PANTHER" id="PTHR30461">
    <property type="entry name" value="DNA-INVERTASE FROM LAMBDOID PROPHAGE"/>
    <property type="match status" value="1"/>
</dbReference>
<evidence type="ECO:0000313" key="4">
    <source>
        <dbReference type="EMBL" id="MCM1988839.1"/>
    </source>
</evidence>
<gene>
    <name evidence="4" type="ORF">KDK92_03730</name>
</gene>
<dbReference type="PANTHER" id="PTHR30461:SF23">
    <property type="entry name" value="DNA RECOMBINASE-RELATED"/>
    <property type="match status" value="1"/>
</dbReference>
<keyword evidence="5" id="KW-1185">Reference proteome</keyword>
<dbReference type="Pfam" id="PF00239">
    <property type="entry name" value="Resolvase"/>
    <property type="match status" value="1"/>
</dbReference>
<organism evidence="4 5">
    <name type="scientific">Oceanirhabdus seepicola</name>
    <dbReference type="NCBI Taxonomy" id="2828781"/>
    <lineage>
        <taxon>Bacteria</taxon>
        <taxon>Bacillati</taxon>
        <taxon>Bacillota</taxon>
        <taxon>Clostridia</taxon>
        <taxon>Eubacteriales</taxon>
        <taxon>Clostridiaceae</taxon>
        <taxon>Oceanirhabdus</taxon>
    </lineage>
</organism>
<dbReference type="InterPro" id="IPR006119">
    <property type="entry name" value="Resolv_N"/>
</dbReference>
<sequence length="541" mass="63119">MSKNRIVAMYIRLSNEDTDISTNDTKFESNSVSNQRDLLMDFISHHEDLADCNILEFCDDGYSGTNFHRPAVQSLLSKVRQREIDCIVVKDFSRLGRSYLELGDYLEQVFPFLGVRFISVNDGYDSARDKGMTAGLDIGLKNLIYDLYSKDLSQKVKIAKRAKMKKGEYIGSFAPYGYLKSKNKKNTIVVDKEAAVIVKRIYKLVVQGNNISTIAKMLNGEGVPSPARHFQNNHDNKKWRKAKGNLLWNSMAILKILRDETYTGKTVNHKREIPNVNSRSTRAVPREEWIVVPNTHEAIISEDLYIQTQKIIGQVKKRKERIFDTTRVIYGKVKCGICKKSLQRSHTKVIYYLCRSNYYDENCSCFKGRIKEQLIIEILLETIRKQAQIANKSEELILQIKQKSENEILELLQSIRKAQQYIERLNALKIEEYEKYLDGNITKDDYLKQKEKYNGEIEETTFQISKVETEYELQKLKNKESENQFVEHFKNKHEIKELSRELVNELVDSIYVYSENEIEIVWNFRDDYSRVVEVMQGSDEM</sequence>
<dbReference type="RefSeq" id="WP_250857706.1">
    <property type="nucleotide sequence ID" value="NZ_JAGSOJ010000001.1"/>
</dbReference>
<dbReference type="InterPro" id="IPR038109">
    <property type="entry name" value="DNA_bind_recomb_sf"/>
</dbReference>
<reference evidence="4" key="1">
    <citation type="journal article" date="2021" name="mSystems">
        <title>Bacteria and Archaea Synergistically Convert Glycine Betaine to Biogenic Methane in the Formosa Cold Seep of the South China Sea.</title>
        <authorList>
            <person name="Li L."/>
            <person name="Zhang W."/>
            <person name="Zhang S."/>
            <person name="Song L."/>
            <person name="Sun Q."/>
            <person name="Zhang H."/>
            <person name="Xiang H."/>
            <person name="Dong X."/>
        </authorList>
    </citation>
    <scope>NUCLEOTIDE SEQUENCE</scope>
    <source>
        <strain evidence="4">ZWT</strain>
    </source>
</reference>
<evidence type="ECO:0000256" key="1">
    <source>
        <dbReference type="SAM" id="Coils"/>
    </source>
</evidence>